<keyword evidence="1" id="KW-0472">Membrane</keyword>
<protein>
    <recommendedName>
        <fullName evidence="4">DUF1761 domain-containing protein</fullName>
    </recommendedName>
</protein>
<gene>
    <name evidence="2" type="ORF">FGL86_07585</name>
</gene>
<evidence type="ECO:0008006" key="4">
    <source>
        <dbReference type="Google" id="ProtNLM"/>
    </source>
</evidence>
<name>A0A5B8SPC8_9GAMM</name>
<reference evidence="2 3" key="1">
    <citation type="submission" date="2019-06" db="EMBL/GenBank/DDBJ databases">
        <title>Genome analyses of bacteria isolated from kimchi.</title>
        <authorList>
            <person name="Lee S."/>
            <person name="Ahn S."/>
            <person name="Roh S."/>
        </authorList>
    </citation>
    <scope>NUCLEOTIDE SEQUENCE [LARGE SCALE GENOMIC DNA]</scope>
    <source>
        <strain evidence="2 3">CBA4606</strain>
    </source>
</reference>
<keyword evidence="3" id="KW-1185">Reference proteome</keyword>
<feature type="transmembrane region" description="Helical" evidence="1">
    <location>
        <begin position="115"/>
        <end position="136"/>
    </location>
</feature>
<dbReference type="AlphaFoldDB" id="A0A5B8SPC8"/>
<evidence type="ECO:0000256" key="1">
    <source>
        <dbReference type="SAM" id="Phobius"/>
    </source>
</evidence>
<sequence>MARFVGLAFIAGFLAVLCFHQAAVGLMHAHAGFPFAPFATDPVSPFGVPKWFSASFWGGLWGILMLWLFDWANVDRGQYWKGLLFGGIALTLVALLIVTPIKGGSIDFDTFPMKFAGGFVVNGAWGIGAVIFAKIFRLRPDIGLG</sequence>
<keyword evidence="1" id="KW-0812">Transmembrane</keyword>
<keyword evidence="1" id="KW-1133">Transmembrane helix</keyword>
<dbReference type="RefSeq" id="WP_147184005.1">
    <property type="nucleotide sequence ID" value="NZ_CP042382.1"/>
</dbReference>
<feature type="transmembrane region" description="Helical" evidence="1">
    <location>
        <begin position="83"/>
        <end position="103"/>
    </location>
</feature>
<proteinExistence type="predicted"/>
<dbReference type="EMBL" id="CP042382">
    <property type="protein sequence ID" value="QEA38949.1"/>
    <property type="molecule type" value="Genomic_DNA"/>
</dbReference>
<feature type="transmembrane region" description="Helical" evidence="1">
    <location>
        <begin position="51"/>
        <end position="71"/>
    </location>
</feature>
<evidence type="ECO:0000313" key="3">
    <source>
        <dbReference type="Proteomes" id="UP000321272"/>
    </source>
</evidence>
<dbReference type="OrthoDB" id="7062791at2"/>
<dbReference type="Proteomes" id="UP000321272">
    <property type="component" value="Chromosome"/>
</dbReference>
<organism evidence="2 3">
    <name type="scientific">Pistricoccus aurantiacus</name>
    <dbReference type="NCBI Taxonomy" id="1883414"/>
    <lineage>
        <taxon>Bacteria</taxon>
        <taxon>Pseudomonadati</taxon>
        <taxon>Pseudomonadota</taxon>
        <taxon>Gammaproteobacteria</taxon>
        <taxon>Oceanospirillales</taxon>
        <taxon>Halomonadaceae</taxon>
        <taxon>Pistricoccus</taxon>
    </lineage>
</organism>
<accession>A0A5B8SPC8</accession>
<evidence type="ECO:0000313" key="2">
    <source>
        <dbReference type="EMBL" id="QEA38949.1"/>
    </source>
</evidence>
<dbReference type="KEGG" id="paur:FGL86_07585"/>